<dbReference type="InterPro" id="IPR029016">
    <property type="entry name" value="GAF-like_dom_sf"/>
</dbReference>
<comment type="caution">
    <text evidence="2">The sequence shown here is derived from an EMBL/GenBank/DDBJ whole genome shotgun (WGS) entry which is preliminary data.</text>
</comment>
<dbReference type="PANTHER" id="PTHR38765:SF1">
    <property type="entry name" value="DUF484 DOMAIN-CONTAINING PROTEIN"/>
    <property type="match status" value="1"/>
</dbReference>
<dbReference type="SUPFAM" id="SSF55781">
    <property type="entry name" value="GAF domain-like"/>
    <property type="match status" value="2"/>
</dbReference>
<evidence type="ECO:0000256" key="1">
    <source>
        <dbReference type="SAM" id="Coils"/>
    </source>
</evidence>
<dbReference type="Proteomes" id="UP000269265">
    <property type="component" value="Unassembled WGS sequence"/>
</dbReference>
<dbReference type="InterPro" id="IPR007435">
    <property type="entry name" value="DUF484"/>
</dbReference>
<dbReference type="EMBL" id="RSED01000010">
    <property type="protein sequence ID" value="RRS03660.1"/>
    <property type="molecule type" value="Genomic_DNA"/>
</dbReference>
<evidence type="ECO:0000313" key="2">
    <source>
        <dbReference type="EMBL" id="RRS03660.1"/>
    </source>
</evidence>
<keyword evidence="1" id="KW-0175">Coiled coil</keyword>
<dbReference type="Gene3D" id="3.30.450.40">
    <property type="match status" value="1"/>
</dbReference>
<dbReference type="OrthoDB" id="8525200at2"/>
<protein>
    <submittedName>
        <fullName evidence="2">DUF484 family protein</fullName>
    </submittedName>
</protein>
<dbReference type="RefSeq" id="WP_125243866.1">
    <property type="nucleotide sequence ID" value="NZ_RSED01000010.1"/>
</dbReference>
<sequence>MTTPLQGITEDDIANYLIHTPGFFERHAPLLAAIQLTSPHGQRAVSLQERQMEMLRDKIKGLERRIMEMIRHSQENEAIAQRLHRWIRAVMLAHDDTALPTVLTAELQHEFLIPQVGLRLWGTADHPLKPELAGLPFAQDISDDARSFARSLSLPYCGINAGFEAARWLEDANTVSSLALLPLVRDGEVFGLLVLGSPDPTRYTADMGLEFLTELGEVASAALARLLA</sequence>
<feature type="coiled-coil region" evidence="1">
    <location>
        <begin position="45"/>
        <end position="72"/>
    </location>
</feature>
<accession>A0A3R8S840</accession>
<evidence type="ECO:0000313" key="3">
    <source>
        <dbReference type="Proteomes" id="UP000269265"/>
    </source>
</evidence>
<gene>
    <name evidence="2" type="ORF">EIP75_13770</name>
</gene>
<dbReference type="Pfam" id="PF04340">
    <property type="entry name" value="DUF484"/>
    <property type="match status" value="1"/>
</dbReference>
<name>A0A3R8S840_9BURK</name>
<dbReference type="PANTHER" id="PTHR38765">
    <property type="entry name" value="DUF484 DOMAIN-CONTAINING PROTEIN"/>
    <property type="match status" value="1"/>
</dbReference>
<keyword evidence="3" id="KW-1185">Reference proteome</keyword>
<proteinExistence type="predicted"/>
<organism evidence="2 3">
    <name type="scientific">Aquabacterium soli</name>
    <dbReference type="NCBI Taxonomy" id="2493092"/>
    <lineage>
        <taxon>Bacteria</taxon>
        <taxon>Pseudomonadati</taxon>
        <taxon>Pseudomonadota</taxon>
        <taxon>Betaproteobacteria</taxon>
        <taxon>Burkholderiales</taxon>
        <taxon>Aquabacterium</taxon>
    </lineage>
</organism>
<dbReference type="AlphaFoldDB" id="A0A3R8S840"/>
<reference evidence="2 3" key="1">
    <citation type="submission" date="2018-12" db="EMBL/GenBank/DDBJ databases">
        <title>The whole draft genome of Aquabacterium sp. SJQ9.</title>
        <authorList>
            <person name="Sun L."/>
            <person name="Gao X."/>
            <person name="Chen W."/>
            <person name="Huang K."/>
        </authorList>
    </citation>
    <scope>NUCLEOTIDE SEQUENCE [LARGE SCALE GENOMIC DNA]</scope>
    <source>
        <strain evidence="2 3">SJQ9</strain>
    </source>
</reference>